<proteinExistence type="evidence at transcript level"/>
<evidence type="ECO:0000256" key="7">
    <source>
        <dbReference type="SAM" id="SignalP"/>
    </source>
</evidence>
<reference evidence="10" key="1">
    <citation type="journal article" date="2016" name="Mol. Ecol. Resour.">
        <title>Evaluation of the impact of RNA preservation methods of spiders for de novo transcriptome assembly.</title>
        <authorList>
            <person name="Kono N."/>
            <person name="Nakamura H."/>
            <person name="Ito Y."/>
            <person name="Tomita M."/>
            <person name="Arakawa K."/>
        </authorList>
    </citation>
    <scope>NUCLEOTIDE SEQUENCE</scope>
    <source>
        <tissue evidence="10">Whole body</tissue>
    </source>
</reference>
<evidence type="ECO:0000256" key="5">
    <source>
        <dbReference type="ARBA" id="ARBA00023145"/>
    </source>
</evidence>
<organism evidence="10">
    <name type="scientific">Parasteatoda tepidariorum</name>
    <name type="common">Common house spider</name>
    <name type="synonym">Achaearanea tepidariorum</name>
    <dbReference type="NCBI Taxonomy" id="114398"/>
    <lineage>
        <taxon>Eukaryota</taxon>
        <taxon>Metazoa</taxon>
        <taxon>Ecdysozoa</taxon>
        <taxon>Arthropoda</taxon>
        <taxon>Chelicerata</taxon>
        <taxon>Arachnida</taxon>
        <taxon>Araneae</taxon>
        <taxon>Araneomorphae</taxon>
        <taxon>Entelegynae</taxon>
        <taxon>Araneoidea</taxon>
        <taxon>Theridiidae</taxon>
        <taxon>Parasteatoda</taxon>
    </lineage>
</organism>
<dbReference type="AlphaFoldDB" id="A0A2L2YBJ5"/>
<dbReference type="OrthoDB" id="640249at2759"/>
<dbReference type="PROSITE" id="PS00639">
    <property type="entry name" value="THIOL_PROTEASE_HIS"/>
    <property type="match status" value="1"/>
</dbReference>
<dbReference type="GO" id="GO:0008234">
    <property type="term" value="F:cysteine-type peptidase activity"/>
    <property type="evidence" value="ECO:0007669"/>
    <property type="project" value="UniProtKB-KW"/>
</dbReference>
<keyword evidence="7" id="KW-0732">Signal</keyword>
<dbReference type="CDD" id="cd02248">
    <property type="entry name" value="Peptidase_C1A"/>
    <property type="match status" value="1"/>
</dbReference>
<feature type="domain" description="Cathepsin propeptide inhibitor" evidence="9">
    <location>
        <begin position="29"/>
        <end position="88"/>
    </location>
</feature>
<keyword evidence="6" id="KW-1015">Disulfide bond</keyword>
<sequence>MKIILLLTCFIPVAYCTLIIIRRGDDKLWEEYKNHFSKKYSDLDDALKRPIFDKALQEMWEHNKGYHKGEQSFSMGLNHFSDMTDDEINALASGLEDKMECNNKSLLYSPPSNHPIPDGIDWNKRGYVTRVMNQGKCGACWAFSGVAALEGQLKRRHGKLVKLSEQQLTDCSTLTGNSKCGGGQMCRAYEAAIVHGGVDTEDSYPYEDEGGDCRFSPENIGSPIKGYLEIPYGDEHALLMAVALIGPVAAGLDGYRPKFRHYKSGIYDDPGCSNTTLDHALTITGYGTENGKDYWIVKNSWSTRWGEDGFAKMIRNKNNQCGLASRAVFPVLDAKPDGSPVLLGPRAT</sequence>
<evidence type="ECO:0000256" key="6">
    <source>
        <dbReference type="ARBA" id="ARBA00023157"/>
    </source>
</evidence>
<comment type="similarity">
    <text evidence="1">Belongs to the peptidase C1 family.</text>
</comment>
<dbReference type="PANTHER" id="PTHR12411">
    <property type="entry name" value="CYSTEINE PROTEASE FAMILY C1-RELATED"/>
    <property type="match status" value="1"/>
</dbReference>
<keyword evidence="4" id="KW-0788">Thiol protease</keyword>
<dbReference type="Pfam" id="PF08246">
    <property type="entry name" value="Inhibitor_I29"/>
    <property type="match status" value="1"/>
</dbReference>
<dbReference type="Gene3D" id="3.90.70.10">
    <property type="entry name" value="Cysteine proteinases"/>
    <property type="match status" value="1"/>
</dbReference>
<keyword evidence="2" id="KW-0645">Protease</keyword>
<evidence type="ECO:0000256" key="3">
    <source>
        <dbReference type="ARBA" id="ARBA00022801"/>
    </source>
</evidence>
<dbReference type="EMBL" id="IAAA01019403">
    <property type="protein sequence ID" value="LAA05521.1"/>
    <property type="molecule type" value="mRNA"/>
</dbReference>
<feature type="chain" id="PRO_5018544823" evidence="7">
    <location>
        <begin position="17"/>
        <end position="348"/>
    </location>
</feature>
<dbReference type="InterPro" id="IPR013201">
    <property type="entry name" value="Prot_inhib_I29"/>
</dbReference>
<dbReference type="SMART" id="SM00645">
    <property type="entry name" value="Pept_C1"/>
    <property type="match status" value="1"/>
</dbReference>
<dbReference type="FunFam" id="3.90.70.10:FF:000006">
    <property type="entry name" value="Cathepsin S"/>
    <property type="match status" value="1"/>
</dbReference>
<dbReference type="GO" id="GO:0006508">
    <property type="term" value="P:proteolysis"/>
    <property type="evidence" value="ECO:0007669"/>
    <property type="project" value="UniProtKB-KW"/>
</dbReference>
<dbReference type="InterPro" id="IPR025660">
    <property type="entry name" value="Pept_his_AS"/>
</dbReference>
<evidence type="ECO:0000256" key="2">
    <source>
        <dbReference type="ARBA" id="ARBA00022670"/>
    </source>
</evidence>
<evidence type="ECO:0000256" key="1">
    <source>
        <dbReference type="ARBA" id="ARBA00008455"/>
    </source>
</evidence>
<dbReference type="InterPro" id="IPR038765">
    <property type="entry name" value="Papain-like_cys_pep_sf"/>
</dbReference>
<dbReference type="PRINTS" id="PR00705">
    <property type="entry name" value="PAPAIN"/>
</dbReference>
<dbReference type="SMART" id="SM00848">
    <property type="entry name" value="Inhibitor_I29"/>
    <property type="match status" value="1"/>
</dbReference>
<evidence type="ECO:0000259" key="8">
    <source>
        <dbReference type="SMART" id="SM00645"/>
    </source>
</evidence>
<accession>A0A2L2YBJ5</accession>
<keyword evidence="3" id="KW-0378">Hydrolase</keyword>
<dbReference type="InterPro" id="IPR000668">
    <property type="entry name" value="Peptidase_C1A_C"/>
</dbReference>
<evidence type="ECO:0000259" key="9">
    <source>
        <dbReference type="SMART" id="SM00848"/>
    </source>
</evidence>
<dbReference type="SUPFAM" id="SSF54001">
    <property type="entry name" value="Cysteine proteinases"/>
    <property type="match status" value="1"/>
</dbReference>
<evidence type="ECO:0000313" key="10">
    <source>
        <dbReference type="EMBL" id="LAA05521.1"/>
    </source>
</evidence>
<dbReference type="Pfam" id="PF00112">
    <property type="entry name" value="Peptidase_C1"/>
    <property type="match status" value="1"/>
</dbReference>
<name>A0A2L2YBJ5_PARTP</name>
<dbReference type="PROSITE" id="PS00139">
    <property type="entry name" value="THIOL_PROTEASE_CYS"/>
    <property type="match status" value="1"/>
</dbReference>
<dbReference type="InterPro" id="IPR039417">
    <property type="entry name" value="Peptidase_C1A_papain-like"/>
</dbReference>
<dbReference type="InterPro" id="IPR013128">
    <property type="entry name" value="Peptidase_C1A"/>
</dbReference>
<keyword evidence="5" id="KW-0865">Zymogen</keyword>
<dbReference type="InterPro" id="IPR000169">
    <property type="entry name" value="Pept_cys_AS"/>
</dbReference>
<feature type="domain" description="Peptidase C1A papain C-terminal" evidence="8">
    <location>
        <begin position="116"/>
        <end position="331"/>
    </location>
</feature>
<evidence type="ECO:0000256" key="4">
    <source>
        <dbReference type="ARBA" id="ARBA00022807"/>
    </source>
</evidence>
<feature type="signal peptide" evidence="7">
    <location>
        <begin position="1"/>
        <end position="16"/>
    </location>
</feature>
<protein>
    <submittedName>
        <fullName evidence="10">Cathepsin L6</fullName>
    </submittedName>
</protein>